<dbReference type="SUPFAM" id="SSF90123">
    <property type="entry name" value="ABC transporter transmembrane region"/>
    <property type="match status" value="1"/>
</dbReference>
<dbReference type="SUPFAM" id="SSF52540">
    <property type="entry name" value="P-loop containing nucleoside triphosphate hydrolases"/>
    <property type="match status" value="1"/>
</dbReference>
<evidence type="ECO:0000256" key="4">
    <source>
        <dbReference type="ARBA" id="ARBA00022741"/>
    </source>
</evidence>
<keyword evidence="13" id="KW-1185">Reference proteome</keyword>
<sequence>MPPGMGGGDAARRRNTSGDKKKEEVPDGPVYTVSYHTYTLPLFRYTNAVRSIVIIDGLLTVILWLCGGDSEYFEKNIVEFKFMHSVFDLAMLAILKTVLLVVVSSALEESAHKMVDNPFEIALENQVFWLHVGMKLITFSCLVASVVKVGLVLNCLLNVADYEVMSATYNAACISFVTFTFIEFALCLWSNRAMRKLQLIRIQHPFNDMGQELDKDGRVMKKSPGILKVFSLAKDEAPLVTGGLFAMLLSSGSQVVAPLFFGKVVDAALDSMTELNRTVLILVGIYIVGSIASMARAWLFVLAGQRMVARLRKNLFASVIRQDIAFFDTNRTGELCNRLASDTQVLQNAVTVNISMLSRYILQIIGSMVFMFILNPSLTGILLAVVPIVSFSAVRYGKFVQKQRKEFQDRLADAGTQAEEALSSIRTVRMFSGEPKVKELYGNEVDRSYQVGKKLALAQGTFDGVIGVISQGAVALVLWYGGKLVHEKTLSAGVLTSFLLYTLQVAIAFALLSSLYGDFMQAVGASIRIFTLLERRPGMITDDGQILPILTGEVEFKHVRFTYPSRPEAEILKGVSFTVESGEMVALVGPSGGGKSTIVSLIERFYDPDSGIIYLGGHDIKSLDPQWFRKKIAMVSQEPTLFAFSIRENIAYGREATEEEVIEAAKQANAHDFISQFEEGYDTLVGERGVRLSGGQKQRIAIARALIMNPVLLLLDEATSALDAESEHLVKEAIDRAMKSRTVIVIAHRLSTVRNASKVLVIDKGTIAEMGTHDQLLEQNGVYKRLVLRQLTAGTVSSTAAPGTTDVILDPQAVSIQTQAVVNGSVVDV</sequence>
<feature type="transmembrane region" description="Helical" evidence="9">
    <location>
        <begin position="167"/>
        <end position="189"/>
    </location>
</feature>
<dbReference type="Pfam" id="PF00005">
    <property type="entry name" value="ABC_tran"/>
    <property type="match status" value="1"/>
</dbReference>
<dbReference type="PROSITE" id="PS50893">
    <property type="entry name" value="ABC_TRANSPORTER_2"/>
    <property type="match status" value="1"/>
</dbReference>
<dbReference type="PROSITE" id="PS50929">
    <property type="entry name" value="ABC_TM1F"/>
    <property type="match status" value="1"/>
</dbReference>
<dbReference type="AlphaFoldDB" id="A0AAN9AIG4"/>
<evidence type="ECO:0000256" key="7">
    <source>
        <dbReference type="ARBA" id="ARBA00023136"/>
    </source>
</evidence>
<dbReference type="InterPro" id="IPR003439">
    <property type="entry name" value="ABC_transporter-like_ATP-bd"/>
</dbReference>
<dbReference type="PIRSF" id="PIRSF002773">
    <property type="entry name" value="ABC_prm/ATPase_B"/>
    <property type="match status" value="1"/>
</dbReference>
<dbReference type="PANTHER" id="PTHR43394:SF1">
    <property type="entry name" value="ATP-BINDING CASSETTE SUB-FAMILY B MEMBER 10, MITOCHONDRIAL"/>
    <property type="match status" value="1"/>
</dbReference>
<dbReference type="CDD" id="cd18780">
    <property type="entry name" value="ABC_6TM_AtABCB27_like"/>
    <property type="match status" value="1"/>
</dbReference>
<dbReference type="GO" id="GO:0090374">
    <property type="term" value="P:oligopeptide export from mitochondrion"/>
    <property type="evidence" value="ECO:0007669"/>
    <property type="project" value="TreeGrafter"/>
</dbReference>
<dbReference type="InterPro" id="IPR017871">
    <property type="entry name" value="ABC_transporter-like_CS"/>
</dbReference>
<feature type="transmembrane region" description="Helical" evidence="9">
    <location>
        <begin position="128"/>
        <end position="147"/>
    </location>
</feature>
<dbReference type="FunFam" id="1.20.1560.10:FF:000058">
    <property type="entry name" value="ABC transporter B family member 25"/>
    <property type="match status" value="1"/>
</dbReference>
<comment type="caution">
    <text evidence="12">The sequence shown here is derived from an EMBL/GenBank/DDBJ whole genome shotgun (WGS) entry which is preliminary data.</text>
</comment>
<keyword evidence="5" id="KW-0067">ATP-binding</keyword>
<dbReference type="SMART" id="SM00382">
    <property type="entry name" value="AAA"/>
    <property type="match status" value="1"/>
</dbReference>
<dbReference type="PROSITE" id="PS00211">
    <property type="entry name" value="ABC_TRANSPORTER_1"/>
    <property type="match status" value="1"/>
</dbReference>
<proteinExistence type="predicted"/>
<feature type="transmembrane region" description="Helical" evidence="9">
    <location>
        <begin position="237"/>
        <end position="261"/>
    </location>
</feature>
<feature type="compositionally biased region" description="Basic and acidic residues" evidence="8">
    <location>
        <begin position="10"/>
        <end position="25"/>
    </location>
</feature>
<dbReference type="GO" id="GO:0015421">
    <property type="term" value="F:ABC-type oligopeptide transporter activity"/>
    <property type="evidence" value="ECO:0007669"/>
    <property type="project" value="TreeGrafter"/>
</dbReference>
<feature type="transmembrane region" description="Helical" evidence="9">
    <location>
        <begin position="48"/>
        <end position="65"/>
    </location>
</feature>
<comment type="subcellular location">
    <subcellularLocation>
        <location evidence="1">Mitochondrion inner membrane</location>
        <topology evidence="1">Multi-pass membrane protein</topology>
    </subcellularLocation>
</comment>
<name>A0AAN9AIG4_9CAEN</name>
<dbReference type="Gene3D" id="1.20.1560.10">
    <property type="entry name" value="ABC transporter type 1, transmembrane domain"/>
    <property type="match status" value="1"/>
</dbReference>
<evidence type="ECO:0000256" key="3">
    <source>
        <dbReference type="ARBA" id="ARBA00022692"/>
    </source>
</evidence>
<dbReference type="Proteomes" id="UP001374579">
    <property type="component" value="Unassembled WGS sequence"/>
</dbReference>
<reference evidence="12 13" key="1">
    <citation type="submission" date="2024-02" db="EMBL/GenBank/DDBJ databases">
        <title>Chromosome-scale genome assembly of the rough periwinkle Littorina saxatilis.</title>
        <authorList>
            <person name="De Jode A."/>
            <person name="Faria R."/>
            <person name="Formenti G."/>
            <person name="Sims Y."/>
            <person name="Smith T.P."/>
            <person name="Tracey A."/>
            <person name="Wood J.M.D."/>
            <person name="Zagrodzka Z.B."/>
            <person name="Johannesson K."/>
            <person name="Butlin R.K."/>
            <person name="Leder E.H."/>
        </authorList>
    </citation>
    <scope>NUCLEOTIDE SEQUENCE [LARGE SCALE GENOMIC DNA]</scope>
    <source>
        <strain evidence="12">Snail1</strain>
        <tissue evidence="12">Muscle</tissue>
    </source>
</reference>
<feature type="transmembrane region" description="Helical" evidence="9">
    <location>
        <begin position="380"/>
        <end position="397"/>
    </location>
</feature>
<gene>
    <name evidence="12" type="ORF">V1264_021475</name>
</gene>
<dbReference type="InterPro" id="IPR003593">
    <property type="entry name" value="AAA+_ATPase"/>
</dbReference>
<keyword evidence="3 9" id="KW-0812">Transmembrane</keyword>
<dbReference type="GO" id="GO:0005524">
    <property type="term" value="F:ATP binding"/>
    <property type="evidence" value="ECO:0007669"/>
    <property type="project" value="UniProtKB-KW"/>
</dbReference>
<dbReference type="GO" id="GO:0016887">
    <property type="term" value="F:ATP hydrolysis activity"/>
    <property type="evidence" value="ECO:0007669"/>
    <property type="project" value="InterPro"/>
</dbReference>
<dbReference type="CDD" id="cd03249">
    <property type="entry name" value="ABC_MTABC3_MDL1_MDL2"/>
    <property type="match status" value="1"/>
</dbReference>
<dbReference type="Gene3D" id="3.40.50.300">
    <property type="entry name" value="P-loop containing nucleotide triphosphate hydrolases"/>
    <property type="match status" value="1"/>
</dbReference>
<feature type="transmembrane region" description="Helical" evidence="9">
    <location>
        <begin position="281"/>
        <end position="303"/>
    </location>
</feature>
<dbReference type="InterPro" id="IPR011527">
    <property type="entry name" value="ABC1_TM_dom"/>
</dbReference>
<keyword evidence="4" id="KW-0547">Nucleotide-binding</keyword>
<dbReference type="InterPro" id="IPR027417">
    <property type="entry name" value="P-loop_NTPase"/>
</dbReference>
<organism evidence="12 13">
    <name type="scientific">Littorina saxatilis</name>
    <dbReference type="NCBI Taxonomy" id="31220"/>
    <lineage>
        <taxon>Eukaryota</taxon>
        <taxon>Metazoa</taxon>
        <taxon>Spiralia</taxon>
        <taxon>Lophotrochozoa</taxon>
        <taxon>Mollusca</taxon>
        <taxon>Gastropoda</taxon>
        <taxon>Caenogastropoda</taxon>
        <taxon>Littorinimorpha</taxon>
        <taxon>Littorinoidea</taxon>
        <taxon>Littorinidae</taxon>
        <taxon>Littorina</taxon>
    </lineage>
</organism>
<evidence type="ECO:0000259" key="11">
    <source>
        <dbReference type="PROSITE" id="PS50929"/>
    </source>
</evidence>
<dbReference type="Pfam" id="PF00664">
    <property type="entry name" value="ABC_membrane"/>
    <property type="match status" value="1"/>
</dbReference>
<dbReference type="FunFam" id="3.40.50.300:FF:000403">
    <property type="entry name" value="ATP-binding cassette sub-family B member 8, mitochondrial"/>
    <property type="match status" value="1"/>
</dbReference>
<dbReference type="InterPro" id="IPR039421">
    <property type="entry name" value="Type_1_exporter"/>
</dbReference>
<keyword evidence="7 9" id="KW-0472">Membrane</keyword>
<accession>A0AAN9AIG4</accession>
<evidence type="ECO:0000256" key="2">
    <source>
        <dbReference type="ARBA" id="ARBA00022448"/>
    </source>
</evidence>
<evidence type="ECO:0000256" key="5">
    <source>
        <dbReference type="ARBA" id="ARBA00022840"/>
    </source>
</evidence>
<evidence type="ECO:0000256" key="9">
    <source>
        <dbReference type="SAM" id="Phobius"/>
    </source>
</evidence>
<feature type="transmembrane region" description="Helical" evidence="9">
    <location>
        <begin position="85"/>
        <end position="107"/>
    </location>
</feature>
<evidence type="ECO:0000256" key="8">
    <source>
        <dbReference type="SAM" id="MobiDB-lite"/>
    </source>
</evidence>
<dbReference type="GO" id="GO:0005743">
    <property type="term" value="C:mitochondrial inner membrane"/>
    <property type="evidence" value="ECO:0007669"/>
    <property type="project" value="UniProtKB-SubCell"/>
</dbReference>
<protein>
    <submittedName>
        <fullName evidence="12">Uncharacterized protein</fullName>
    </submittedName>
</protein>
<dbReference type="InterPro" id="IPR036640">
    <property type="entry name" value="ABC1_TM_sf"/>
</dbReference>
<evidence type="ECO:0000313" key="12">
    <source>
        <dbReference type="EMBL" id="KAK7087419.1"/>
    </source>
</evidence>
<dbReference type="PANTHER" id="PTHR43394">
    <property type="entry name" value="ATP-DEPENDENT PERMEASE MDL1, MITOCHONDRIAL"/>
    <property type="match status" value="1"/>
</dbReference>
<keyword evidence="6 9" id="KW-1133">Transmembrane helix</keyword>
<feature type="transmembrane region" description="Helical" evidence="9">
    <location>
        <begin position="455"/>
        <end position="480"/>
    </location>
</feature>
<feature type="domain" description="ABC transmembrane type-1" evidence="11">
    <location>
        <begin position="242"/>
        <end position="521"/>
    </location>
</feature>
<feature type="region of interest" description="Disordered" evidence="8">
    <location>
        <begin position="1"/>
        <end position="26"/>
    </location>
</feature>
<dbReference type="EMBL" id="JBAMIC010004070">
    <property type="protein sequence ID" value="KAK7087419.1"/>
    <property type="molecule type" value="Genomic_DNA"/>
</dbReference>
<feature type="domain" description="ABC transporter" evidence="10">
    <location>
        <begin position="554"/>
        <end position="789"/>
    </location>
</feature>
<evidence type="ECO:0000259" key="10">
    <source>
        <dbReference type="PROSITE" id="PS50893"/>
    </source>
</evidence>
<evidence type="ECO:0000256" key="1">
    <source>
        <dbReference type="ARBA" id="ARBA00004448"/>
    </source>
</evidence>
<feature type="transmembrane region" description="Helical" evidence="9">
    <location>
        <begin position="492"/>
        <end position="512"/>
    </location>
</feature>
<keyword evidence="2" id="KW-0813">Transport</keyword>
<evidence type="ECO:0000313" key="13">
    <source>
        <dbReference type="Proteomes" id="UP001374579"/>
    </source>
</evidence>
<evidence type="ECO:0000256" key="6">
    <source>
        <dbReference type="ARBA" id="ARBA00022989"/>
    </source>
</evidence>